<proteinExistence type="predicted"/>
<comment type="caution">
    <text evidence="1">The sequence shown here is derived from an EMBL/GenBank/DDBJ whole genome shotgun (WGS) entry which is preliminary data.</text>
</comment>
<protein>
    <submittedName>
        <fullName evidence="1">Uncharacterized protein</fullName>
    </submittedName>
</protein>
<reference evidence="1" key="1">
    <citation type="submission" date="2021-03" db="EMBL/GenBank/DDBJ databases">
        <authorList>
            <consortium name="DOE Joint Genome Institute"/>
            <person name="Ahrendt S."/>
            <person name="Looney B.P."/>
            <person name="Miyauchi S."/>
            <person name="Morin E."/>
            <person name="Drula E."/>
            <person name="Courty P.E."/>
            <person name="Chicoki N."/>
            <person name="Fauchery L."/>
            <person name="Kohler A."/>
            <person name="Kuo A."/>
            <person name="Labutti K."/>
            <person name="Pangilinan J."/>
            <person name="Lipzen A."/>
            <person name="Riley R."/>
            <person name="Andreopoulos W."/>
            <person name="He G."/>
            <person name="Johnson J."/>
            <person name="Barry K.W."/>
            <person name="Grigoriev I.V."/>
            <person name="Nagy L."/>
            <person name="Hibbett D."/>
            <person name="Henrissat B."/>
            <person name="Matheny P.B."/>
            <person name="Labbe J."/>
            <person name="Martin F."/>
        </authorList>
    </citation>
    <scope>NUCLEOTIDE SEQUENCE</scope>
    <source>
        <strain evidence="1">HHB10654</strain>
    </source>
</reference>
<name>A0ACB8SZ58_9AGAM</name>
<dbReference type="Proteomes" id="UP000814140">
    <property type="component" value="Unassembled WGS sequence"/>
</dbReference>
<evidence type="ECO:0000313" key="1">
    <source>
        <dbReference type="EMBL" id="KAI0061377.1"/>
    </source>
</evidence>
<evidence type="ECO:0000313" key="2">
    <source>
        <dbReference type="Proteomes" id="UP000814140"/>
    </source>
</evidence>
<sequence length="175" mass="19831">MIPYAIPGALICPSPSENDTPTRPYQKYVERGWRMVDDGDPERFSEASFATGWRWIDARMSWVVQLPTDGLIHPSSRPLHPDPVTITNWDLSGHKPAQMSTALFSDPCFRHTYVLQSYCFADSRIVGDRKLGLPEAIIRVLRHIKKDISKRKSQTLEPGLHSSSPIQLIEAEYVA</sequence>
<accession>A0ACB8SZ58</accession>
<organism evidence="1 2">
    <name type="scientific">Artomyces pyxidatus</name>
    <dbReference type="NCBI Taxonomy" id="48021"/>
    <lineage>
        <taxon>Eukaryota</taxon>
        <taxon>Fungi</taxon>
        <taxon>Dikarya</taxon>
        <taxon>Basidiomycota</taxon>
        <taxon>Agaricomycotina</taxon>
        <taxon>Agaricomycetes</taxon>
        <taxon>Russulales</taxon>
        <taxon>Auriscalpiaceae</taxon>
        <taxon>Artomyces</taxon>
    </lineage>
</organism>
<dbReference type="EMBL" id="MU277213">
    <property type="protein sequence ID" value="KAI0061377.1"/>
    <property type="molecule type" value="Genomic_DNA"/>
</dbReference>
<gene>
    <name evidence="1" type="ORF">BV25DRAFT_783397</name>
</gene>
<reference evidence="1" key="2">
    <citation type="journal article" date="2022" name="New Phytol.">
        <title>Evolutionary transition to the ectomycorrhizal habit in the genomes of a hyperdiverse lineage of mushroom-forming fungi.</title>
        <authorList>
            <person name="Looney B."/>
            <person name="Miyauchi S."/>
            <person name="Morin E."/>
            <person name="Drula E."/>
            <person name="Courty P.E."/>
            <person name="Kohler A."/>
            <person name="Kuo A."/>
            <person name="LaButti K."/>
            <person name="Pangilinan J."/>
            <person name="Lipzen A."/>
            <person name="Riley R."/>
            <person name="Andreopoulos W."/>
            <person name="He G."/>
            <person name="Johnson J."/>
            <person name="Nolan M."/>
            <person name="Tritt A."/>
            <person name="Barry K.W."/>
            <person name="Grigoriev I.V."/>
            <person name="Nagy L.G."/>
            <person name="Hibbett D."/>
            <person name="Henrissat B."/>
            <person name="Matheny P.B."/>
            <person name="Labbe J."/>
            <person name="Martin F.M."/>
        </authorList>
    </citation>
    <scope>NUCLEOTIDE SEQUENCE</scope>
    <source>
        <strain evidence="1">HHB10654</strain>
    </source>
</reference>
<keyword evidence="2" id="KW-1185">Reference proteome</keyword>